<accession>A0A2P2N4P4</accession>
<evidence type="ECO:0000313" key="1">
    <source>
        <dbReference type="EMBL" id="MBX37428.1"/>
    </source>
</evidence>
<protein>
    <submittedName>
        <fullName evidence="1">Uncharacterized protein</fullName>
    </submittedName>
</protein>
<organism evidence="1">
    <name type="scientific">Rhizophora mucronata</name>
    <name type="common">Asiatic mangrove</name>
    <dbReference type="NCBI Taxonomy" id="61149"/>
    <lineage>
        <taxon>Eukaryota</taxon>
        <taxon>Viridiplantae</taxon>
        <taxon>Streptophyta</taxon>
        <taxon>Embryophyta</taxon>
        <taxon>Tracheophyta</taxon>
        <taxon>Spermatophyta</taxon>
        <taxon>Magnoliopsida</taxon>
        <taxon>eudicotyledons</taxon>
        <taxon>Gunneridae</taxon>
        <taxon>Pentapetalae</taxon>
        <taxon>rosids</taxon>
        <taxon>fabids</taxon>
        <taxon>Malpighiales</taxon>
        <taxon>Rhizophoraceae</taxon>
        <taxon>Rhizophora</taxon>
    </lineage>
</organism>
<reference evidence="1" key="1">
    <citation type="submission" date="2018-02" db="EMBL/GenBank/DDBJ databases">
        <title>Rhizophora mucronata_Transcriptome.</title>
        <authorList>
            <person name="Meera S.P."/>
            <person name="Sreeshan A."/>
            <person name="Augustine A."/>
        </authorList>
    </citation>
    <scope>NUCLEOTIDE SEQUENCE</scope>
    <source>
        <tissue evidence="1">Leaf</tissue>
    </source>
</reference>
<dbReference type="AlphaFoldDB" id="A0A2P2N4P4"/>
<sequence length="42" mass="5025">MFNYHIYVQFHTCLSLKCSLHHVPLFLFGSLEIVQWKPSKEC</sequence>
<name>A0A2P2N4P4_RHIMU</name>
<proteinExistence type="predicted"/>
<dbReference type="EMBL" id="GGEC01056944">
    <property type="protein sequence ID" value="MBX37428.1"/>
    <property type="molecule type" value="Transcribed_RNA"/>
</dbReference>